<comment type="similarity">
    <text evidence="1">Belongs to the carbohydrate kinase pfkB family.</text>
</comment>
<feature type="binding site" evidence="12">
    <location>
        <begin position="227"/>
        <end position="232"/>
    </location>
    <ligand>
        <name>ATP</name>
        <dbReference type="ChEBI" id="CHEBI:30616"/>
    </ligand>
</feature>
<keyword evidence="11 12" id="KW-0119">Carbohydrate metabolism</keyword>
<comment type="pathway">
    <text evidence="12">Carbohydrate metabolism; D-ribose degradation; D-ribose 5-phosphate from beta-D-ribopyranose: step 2/2.</text>
</comment>
<feature type="domain" description="Carbohydrate kinase PfkB" evidence="13">
    <location>
        <begin position="2"/>
        <end position="311"/>
    </location>
</feature>
<evidence type="ECO:0000313" key="15">
    <source>
        <dbReference type="Proteomes" id="UP001566331"/>
    </source>
</evidence>
<evidence type="ECO:0000256" key="2">
    <source>
        <dbReference type="ARBA" id="ARBA00012035"/>
    </source>
</evidence>
<dbReference type="InterPro" id="IPR029056">
    <property type="entry name" value="Ribokinase-like"/>
</dbReference>
<evidence type="ECO:0000256" key="5">
    <source>
        <dbReference type="ARBA" id="ARBA00022723"/>
    </source>
</evidence>
<evidence type="ECO:0000256" key="4">
    <source>
        <dbReference type="ARBA" id="ARBA00022679"/>
    </source>
</evidence>
<feature type="binding site" evidence="12">
    <location>
        <position position="299"/>
    </location>
    <ligand>
        <name>K(+)</name>
        <dbReference type="ChEBI" id="CHEBI:29103"/>
    </ligand>
</feature>
<comment type="caution">
    <text evidence="12">Lacks conserved residue(s) required for the propagation of feature annotation.</text>
</comment>
<keyword evidence="8 12" id="KW-0067">ATP-binding</keyword>
<feature type="binding site" evidence="12">
    <location>
        <begin position="266"/>
        <end position="267"/>
    </location>
    <ligand>
        <name>ATP</name>
        <dbReference type="ChEBI" id="CHEBI:30616"/>
    </ligand>
</feature>
<feature type="active site" description="Proton acceptor" evidence="12">
    <location>
        <position position="267"/>
    </location>
</feature>
<feature type="binding site" evidence="12">
    <location>
        <position position="302"/>
    </location>
    <ligand>
        <name>K(+)</name>
        <dbReference type="ChEBI" id="CHEBI:29103"/>
    </ligand>
</feature>
<evidence type="ECO:0000256" key="3">
    <source>
        <dbReference type="ARBA" id="ARBA00016943"/>
    </source>
</evidence>
<dbReference type="GO" id="GO:0016301">
    <property type="term" value="F:kinase activity"/>
    <property type="evidence" value="ECO:0007669"/>
    <property type="project" value="UniProtKB-KW"/>
</dbReference>
<proteinExistence type="inferred from homology"/>
<feature type="binding site" evidence="12">
    <location>
        <position position="137"/>
    </location>
    <ligand>
        <name>substrate</name>
    </ligand>
</feature>
<evidence type="ECO:0000256" key="1">
    <source>
        <dbReference type="ARBA" id="ARBA00005380"/>
    </source>
</evidence>
<feature type="binding site" evidence="12">
    <location>
        <position position="261"/>
    </location>
    <ligand>
        <name>K(+)</name>
        <dbReference type="ChEBI" id="CHEBI:29103"/>
    </ligand>
</feature>
<keyword evidence="7 12" id="KW-0418">Kinase</keyword>
<dbReference type="RefSeq" id="WP_370565690.1">
    <property type="nucleotide sequence ID" value="NZ_JBFWIB010000022.1"/>
</dbReference>
<comment type="caution">
    <text evidence="14">The sequence shown here is derived from an EMBL/GenBank/DDBJ whole genome shotgun (WGS) entry which is preliminary data.</text>
</comment>
<keyword evidence="9 12" id="KW-0460">Magnesium</keyword>
<dbReference type="Proteomes" id="UP001566331">
    <property type="component" value="Unassembled WGS sequence"/>
</dbReference>
<evidence type="ECO:0000256" key="12">
    <source>
        <dbReference type="HAMAP-Rule" id="MF_01987"/>
    </source>
</evidence>
<dbReference type="EMBL" id="JBFWIC010000035">
    <property type="protein sequence ID" value="MEZ0476431.1"/>
    <property type="molecule type" value="Genomic_DNA"/>
</dbReference>
<comment type="subunit">
    <text evidence="12">Homodimer.</text>
</comment>
<evidence type="ECO:0000313" key="14">
    <source>
        <dbReference type="EMBL" id="MEZ0476431.1"/>
    </source>
</evidence>
<feature type="binding site" evidence="12">
    <location>
        <position position="263"/>
    </location>
    <ligand>
        <name>K(+)</name>
        <dbReference type="ChEBI" id="CHEBI:29103"/>
    </ligand>
</feature>
<comment type="similarity">
    <text evidence="12">Belongs to the carbohydrate kinase PfkB family. Ribokinase subfamily.</text>
</comment>
<name>A0ABV4HUJ5_9GAMM</name>
<organism evidence="14 15">
    <name type="scientific">Luteimonas salinilitoris</name>
    <dbReference type="NCBI Taxonomy" id="3237697"/>
    <lineage>
        <taxon>Bacteria</taxon>
        <taxon>Pseudomonadati</taxon>
        <taxon>Pseudomonadota</taxon>
        <taxon>Gammaproteobacteria</taxon>
        <taxon>Lysobacterales</taxon>
        <taxon>Lysobacteraceae</taxon>
        <taxon>Luteimonas</taxon>
    </lineage>
</organism>
<evidence type="ECO:0000256" key="7">
    <source>
        <dbReference type="ARBA" id="ARBA00022777"/>
    </source>
</evidence>
<comment type="catalytic activity">
    <reaction evidence="12">
        <text>D-ribose + ATP = D-ribose 5-phosphate + ADP + H(+)</text>
        <dbReference type="Rhea" id="RHEA:13697"/>
        <dbReference type="ChEBI" id="CHEBI:15378"/>
        <dbReference type="ChEBI" id="CHEBI:30616"/>
        <dbReference type="ChEBI" id="CHEBI:47013"/>
        <dbReference type="ChEBI" id="CHEBI:78346"/>
        <dbReference type="ChEBI" id="CHEBI:456216"/>
        <dbReference type="EC" id="2.7.1.15"/>
    </reaction>
</comment>
<dbReference type="Pfam" id="PF00294">
    <property type="entry name" value="PfkB"/>
    <property type="match status" value="1"/>
</dbReference>
<dbReference type="Gene3D" id="3.40.1190.20">
    <property type="match status" value="1"/>
</dbReference>
<dbReference type="InterPro" id="IPR002139">
    <property type="entry name" value="Ribo/fructo_kinase"/>
</dbReference>
<feature type="binding site" evidence="12">
    <location>
        <position position="267"/>
    </location>
    <ligand>
        <name>substrate</name>
    </ligand>
</feature>
<evidence type="ECO:0000256" key="9">
    <source>
        <dbReference type="ARBA" id="ARBA00022842"/>
    </source>
</evidence>
<dbReference type="PANTHER" id="PTHR10584:SF166">
    <property type="entry name" value="RIBOKINASE"/>
    <property type="match status" value="1"/>
</dbReference>
<dbReference type="PANTHER" id="PTHR10584">
    <property type="entry name" value="SUGAR KINASE"/>
    <property type="match status" value="1"/>
</dbReference>
<sequence>MGSVLVIGSFNVDHVWTSDRLPRPGETLSGRYSSGPGGKGFNQAVAARRAGAATRFVCALGGDGGGDLARALAADDGIDLRELRSEAPTGTAGIYLDEAGGNSIVIGAGANADLSAAFVTAQAGAFAEAAVVLTQLESPAAAVLEGLRRARAAGAVALLNPAPANAAVAADLLAATDILTPNETEFTGLLARSTGTRVADDAIAATPDDRLHDWCRALLPHGIVVITLGGAGCFVSHADDARRGEEAACYRLPAAPARVVDTTGAGDAFNGALAAGLTQAPAAPFAQHVRLATHYAALSTERAGAAAAMPSAAQLRERFGELFSAG</sequence>
<evidence type="ECO:0000256" key="11">
    <source>
        <dbReference type="ARBA" id="ARBA00023277"/>
    </source>
</evidence>
<comment type="cofactor">
    <cofactor evidence="12">
        <name>Mg(2+)</name>
        <dbReference type="ChEBI" id="CHEBI:18420"/>
    </cofactor>
    <text evidence="12">Requires a divalent cation, most likely magnesium in vivo, as an electrophilic catalyst to aid phosphoryl group transfer. It is the chelate of the metal and the nucleotide that is the actual substrate.</text>
</comment>
<keyword evidence="12" id="KW-0963">Cytoplasm</keyword>
<keyword evidence="10 12" id="KW-0630">Potassium</keyword>
<dbReference type="EC" id="2.7.1.15" evidence="2 12"/>
<protein>
    <recommendedName>
        <fullName evidence="3 12">Ribokinase</fullName>
        <shortName evidence="12">RK</shortName>
        <ecNumber evidence="2 12">2.7.1.15</ecNumber>
    </recommendedName>
</protein>
<keyword evidence="4 12" id="KW-0808">Transferase</keyword>
<accession>A0ABV4HUJ5</accession>
<dbReference type="InterPro" id="IPR002173">
    <property type="entry name" value="Carboh/pur_kinase_PfkB_CS"/>
</dbReference>
<feature type="binding site" evidence="12">
    <location>
        <position position="304"/>
    </location>
    <ligand>
        <name>K(+)</name>
        <dbReference type="ChEBI" id="CHEBI:29103"/>
    </ligand>
</feature>
<evidence type="ECO:0000256" key="10">
    <source>
        <dbReference type="ARBA" id="ARBA00022958"/>
    </source>
</evidence>
<comment type="subcellular location">
    <subcellularLocation>
        <location evidence="12">Cytoplasm</location>
    </subcellularLocation>
</comment>
<dbReference type="HAMAP" id="MF_01987">
    <property type="entry name" value="Ribokinase"/>
    <property type="match status" value="1"/>
</dbReference>
<feature type="binding site" evidence="12">
    <location>
        <position position="182"/>
    </location>
    <ligand>
        <name>ATP</name>
        <dbReference type="ChEBI" id="CHEBI:30616"/>
    </ligand>
</feature>
<dbReference type="InterPro" id="IPR011611">
    <property type="entry name" value="PfkB_dom"/>
</dbReference>
<evidence type="ECO:0000256" key="8">
    <source>
        <dbReference type="ARBA" id="ARBA00022840"/>
    </source>
</evidence>
<reference evidence="14 15" key="1">
    <citation type="submission" date="2024-07" db="EMBL/GenBank/DDBJ databases">
        <title>Luteimonas salilacus sp. nov., isolated from the shore soil of Salt Lake in Tibet of China.</title>
        <authorList>
            <person name="Zhang X."/>
            <person name="Li A."/>
        </authorList>
    </citation>
    <scope>NUCLEOTIDE SEQUENCE [LARGE SCALE GENOMIC DNA]</scope>
    <source>
        <strain evidence="14 15">B3-2-R+30</strain>
    </source>
</reference>
<feature type="binding site" evidence="12">
    <location>
        <begin position="11"/>
        <end position="13"/>
    </location>
    <ligand>
        <name>substrate</name>
    </ligand>
</feature>
<keyword evidence="15" id="KW-1185">Reference proteome</keyword>
<comment type="activity regulation">
    <text evidence="12">Activated by a monovalent cation that binds near, but not in, the active site. The most likely occupant of the site in vivo is potassium. Ion binding induces a conformational change that may alter substrate affinity.</text>
</comment>
<evidence type="ECO:0000256" key="6">
    <source>
        <dbReference type="ARBA" id="ARBA00022741"/>
    </source>
</evidence>
<keyword evidence="6 12" id="KW-0547">Nucleotide-binding</keyword>
<feature type="binding site" evidence="12">
    <location>
        <begin position="38"/>
        <end position="42"/>
    </location>
    <ligand>
        <name>substrate</name>
    </ligand>
</feature>
<keyword evidence="5 12" id="KW-0479">Metal-binding</keyword>
<dbReference type="PROSITE" id="PS00584">
    <property type="entry name" value="PFKB_KINASES_2"/>
    <property type="match status" value="1"/>
</dbReference>
<dbReference type="SUPFAM" id="SSF53613">
    <property type="entry name" value="Ribokinase-like"/>
    <property type="match status" value="1"/>
</dbReference>
<comment type="function">
    <text evidence="12">Catalyzes the phosphorylation of ribose at O-5 in a reaction requiring ATP and magnesium. The resulting D-ribose-5-phosphate can then be used either for sythesis of nucleotides, histidine, and tryptophan, or as a component of the pentose phosphate pathway.</text>
</comment>
<dbReference type="PRINTS" id="PR00990">
    <property type="entry name" value="RIBOKINASE"/>
</dbReference>
<evidence type="ECO:0000259" key="13">
    <source>
        <dbReference type="Pfam" id="PF00294"/>
    </source>
</evidence>
<gene>
    <name evidence="12" type="primary">rbsK</name>
    <name evidence="14" type="ORF">AB6713_17690</name>
</gene>
<dbReference type="InterPro" id="IPR011877">
    <property type="entry name" value="Ribokinase"/>
</dbReference>